<name>A0A8H8U038_9HELO</name>
<dbReference type="InterPro" id="IPR020946">
    <property type="entry name" value="Flavin_mOase-like"/>
</dbReference>
<dbReference type="PANTHER" id="PTHR42877">
    <property type="entry name" value="L-ORNITHINE N(5)-MONOOXYGENASE-RELATED"/>
    <property type="match status" value="1"/>
</dbReference>
<sequence length="616" mass="69843">MSPSETQAGANGAQNRAPIEVTNGVENGRHVDEKPYEVKQQWFGKKNHMKIIGLGSGIGGIALAYKLPRLLTNYTLTLYEKTPKMSGTWWENTYPGVACDVPAHIYTYSFQGNPDWSTFYAYGPEIYQYYKKVAEERDLTKDIVFNRDVISISWDDPKGIWNVTLQDPRTGELSYDWCHVFLNTGGRLNKWKMPDIAGLDLFKGPVTHSAHWDQSIDFKGKTVGIIGTGSSAIQITPQLQKMSKNLVCFMRSETWIAPPIASAIALAAKKEGTGDDKEEVINGKATTDISQAQFKFTEAQKKRFREDPAYHLEFRRKLESSINMGTDMFIMGTETQKKAMAAFRQEMLTRIGPGFEELKKKIIPDWSPGCRRLTPGDGYLEALTQPNVEHAFTDISHATENGLVTADGKEHKLDIIVCATGFHIPFQPHFEVIGKDGIKMKEAWDPDPNCYLGIGGPQFPNYWVTMGPRGPWGNGAVLAPMETSCEYFAKVINKMQMEDIKCMEPRQDATDELMEHIDAFHKTSVWTQPCRSWYKKGKADGRPWLWSGGVMSYLAAIKNPRYEDYHITYKTRNRWTYVGNGRMKANHSEEYPDEATQIAALAPYIRTEDTDWDFDY</sequence>
<dbReference type="EMBL" id="QGMH01000089">
    <property type="protein sequence ID" value="TVY25631.1"/>
    <property type="molecule type" value="Genomic_DNA"/>
</dbReference>
<feature type="region of interest" description="Disordered" evidence="5">
    <location>
        <begin position="1"/>
        <end position="21"/>
    </location>
</feature>
<dbReference type="GeneID" id="41984805"/>
<comment type="similarity">
    <text evidence="1">Belongs to the FAD-binding monooxygenase family.</text>
</comment>
<keyword evidence="7" id="KW-1185">Reference proteome</keyword>
<evidence type="ECO:0000313" key="6">
    <source>
        <dbReference type="EMBL" id="TVY25631.1"/>
    </source>
</evidence>
<accession>A0A8H8U038</accession>
<dbReference type="InterPro" id="IPR051209">
    <property type="entry name" value="FAD-bind_Monooxygenase_sf"/>
</dbReference>
<evidence type="ECO:0000256" key="4">
    <source>
        <dbReference type="ARBA" id="ARBA00023002"/>
    </source>
</evidence>
<dbReference type="RefSeq" id="XP_031004419.1">
    <property type="nucleotide sequence ID" value="XM_031149564.1"/>
</dbReference>
<reference evidence="6 7" key="1">
    <citation type="submission" date="2018-05" db="EMBL/GenBank/DDBJ databases">
        <title>Genome sequencing and assembly of the regulated plant pathogen Lachnellula willkommii and related sister species for the development of diagnostic species identification markers.</title>
        <authorList>
            <person name="Giroux E."/>
            <person name="Bilodeau G."/>
        </authorList>
    </citation>
    <scope>NUCLEOTIDE SEQUENCE [LARGE SCALE GENOMIC DNA]</scope>
    <source>
        <strain evidence="6 7">CBS 185.66</strain>
    </source>
</reference>
<dbReference type="OrthoDB" id="74360at2759"/>
<dbReference type="AlphaFoldDB" id="A0A8H8U038"/>
<evidence type="ECO:0000313" key="7">
    <source>
        <dbReference type="Proteomes" id="UP000431533"/>
    </source>
</evidence>
<proteinExistence type="inferred from homology"/>
<dbReference type="Gene3D" id="3.50.50.60">
    <property type="entry name" value="FAD/NAD(P)-binding domain"/>
    <property type="match status" value="2"/>
</dbReference>
<gene>
    <name evidence="6" type="primary">stcW_2</name>
    <name evidence="6" type="ORF">LHYA1_G004607</name>
</gene>
<dbReference type="InterPro" id="IPR036188">
    <property type="entry name" value="FAD/NAD-bd_sf"/>
</dbReference>
<keyword evidence="4" id="KW-0560">Oxidoreductase</keyword>
<dbReference type="GO" id="GO:0050661">
    <property type="term" value="F:NADP binding"/>
    <property type="evidence" value="ECO:0007669"/>
    <property type="project" value="InterPro"/>
</dbReference>
<keyword evidence="3" id="KW-0274">FAD</keyword>
<dbReference type="Pfam" id="PF00743">
    <property type="entry name" value="FMO-like"/>
    <property type="match status" value="1"/>
</dbReference>
<evidence type="ECO:0000256" key="5">
    <source>
        <dbReference type="SAM" id="MobiDB-lite"/>
    </source>
</evidence>
<protein>
    <submittedName>
        <fullName evidence="6">Putative sterigmatocystin biosynthesis monooxygenase</fullName>
    </submittedName>
</protein>
<dbReference type="SUPFAM" id="SSF51905">
    <property type="entry name" value="FAD/NAD(P)-binding domain"/>
    <property type="match status" value="3"/>
</dbReference>
<dbReference type="PANTHER" id="PTHR42877:SF8">
    <property type="entry name" value="MONOOXYGENASE"/>
    <property type="match status" value="1"/>
</dbReference>
<dbReference type="GO" id="GO:0050660">
    <property type="term" value="F:flavin adenine dinucleotide binding"/>
    <property type="evidence" value="ECO:0007669"/>
    <property type="project" value="InterPro"/>
</dbReference>
<keyword evidence="6" id="KW-0503">Monooxygenase</keyword>
<evidence type="ECO:0000256" key="3">
    <source>
        <dbReference type="ARBA" id="ARBA00022827"/>
    </source>
</evidence>
<evidence type="ECO:0000256" key="1">
    <source>
        <dbReference type="ARBA" id="ARBA00010139"/>
    </source>
</evidence>
<organism evidence="6 7">
    <name type="scientific">Lachnellula hyalina</name>
    <dbReference type="NCBI Taxonomy" id="1316788"/>
    <lineage>
        <taxon>Eukaryota</taxon>
        <taxon>Fungi</taxon>
        <taxon>Dikarya</taxon>
        <taxon>Ascomycota</taxon>
        <taxon>Pezizomycotina</taxon>
        <taxon>Leotiomycetes</taxon>
        <taxon>Helotiales</taxon>
        <taxon>Lachnaceae</taxon>
        <taxon>Lachnellula</taxon>
    </lineage>
</organism>
<feature type="compositionally biased region" description="Polar residues" evidence="5">
    <location>
        <begin position="1"/>
        <end position="14"/>
    </location>
</feature>
<dbReference type="Proteomes" id="UP000431533">
    <property type="component" value="Unassembled WGS sequence"/>
</dbReference>
<dbReference type="GO" id="GO:0004499">
    <property type="term" value="F:N,N-dimethylaniline monooxygenase activity"/>
    <property type="evidence" value="ECO:0007669"/>
    <property type="project" value="InterPro"/>
</dbReference>
<comment type="caution">
    <text evidence="6">The sequence shown here is derived from an EMBL/GenBank/DDBJ whole genome shotgun (WGS) entry which is preliminary data.</text>
</comment>
<keyword evidence="2" id="KW-0285">Flavoprotein</keyword>
<evidence type="ECO:0000256" key="2">
    <source>
        <dbReference type="ARBA" id="ARBA00022630"/>
    </source>
</evidence>